<accession>A0ABW4VMN3</accession>
<evidence type="ECO:0000313" key="3">
    <source>
        <dbReference type="Proteomes" id="UP001597361"/>
    </source>
</evidence>
<comment type="caution">
    <text evidence="2">The sequence shown here is derived from an EMBL/GenBank/DDBJ whole genome shotgun (WGS) entry which is preliminary data.</text>
</comment>
<dbReference type="Proteomes" id="UP001597361">
    <property type="component" value="Unassembled WGS sequence"/>
</dbReference>
<organism evidence="2 3">
    <name type="scientific">Belliella marina</name>
    <dbReference type="NCBI Taxonomy" id="1644146"/>
    <lineage>
        <taxon>Bacteria</taxon>
        <taxon>Pseudomonadati</taxon>
        <taxon>Bacteroidota</taxon>
        <taxon>Cytophagia</taxon>
        <taxon>Cytophagales</taxon>
        <taxon>Cyclobacteriaceae</taxon>
        <taxon>Belliella</taxon>
    </lineage>
</organism>
<evidence type="ECO:0000256" key="1">
    <source>
        <dbReference type="SAM" id="SignalP"/>
    </source>
</evidence>
<reference evidence="3" key="1">
    <citation type="journal article" date="2019" name="Int. J. Syst. Evol. Microbiol.">
        <title>The Global Catalogue of Microorganisms (GCM) 10K type strain sequencing project: providing services to taxonomists for standard genome sequencing and annotation.</title>
        <authorList>
            <consortium name="The Broad Institute Genomics Platform"/>
            <consortium name="The Broad Institute Genome Sequencing Center for Infectious Disease"/>
            <person name="Wu L."/>
            <person name="Ma J."/>
        </authorList>
    </citation>
    <scope>NUCLEOTIDE SEQUENCE [LARGE SCALE GENOMIC DNA]</scope>
    <source>
        <strain evidence="3">CGMCC 1.15180</strain>
    </source>
</reference>
<dbReference type="RefSeq" id="WP_376884748.1">
    <property type="nucleotide sequence ID" value="NZ_JBHUHR010000021.1"/>
</dbReference>
<evidence type="ECO:0000313" key="2">
    <source>
        <dbReference type="EMBL" id="MFD2034513.1"/>
    </source>
</evidence>
<name>A0ABW4VMN3_9BACT</name>
<keyword evidence="1" id="KW-0732">Signal</keyword>
<feature type="signal peptide" evidence="1">
    <location>
        <begin position="1"/>
        <end position="18"/>
    </location>
</feature>
<dbReference type="EMBL" id="JBHUHR010000021">
    <property type="protein sequence ID" value="MFD2034513.1"/>
    <property type="molecule type" value="Genomic_DNA"/>
</dbReference>
<gene>
    <name evidence="2" type="ORF">ACFSKL_06920</name>
</gene>
<keyword evidence="3" id="KW-1185">Reference proteome</keyword>
<sequence>MKALSLILFMFCFISKHAGFGQTQFQCDLRAKESLEMAYIVESIKVNQSVDSLIEWRFSSEYENNILYKYKRGRYAFFKLQKNSKGKFLQSIVYQRQSFQKIIFLDDTLTKYEINNQTRFKVWMSKDRPSIYFCLVEQDSIKIWVFTKDNSVYTSEHVLVE</sequence>
<protein>
    <submittedName>
        <fullName evidence="2">Uncharacterized protein</fullName>
    </submittedName>
</protein>
<proteinExistence type="predicted"/>
<feature type="chain" id="PRO_5047148230" evidence="1">
    <location>
        <begin position="19"/>
        <end position="161"/>
    </location>
</feature>